<dbReference type="SUPFAM" id="SSF56672">
    <property type="entry name" value="DNA/RNA polymerases"/>
    <property type="match status" value="1"/>
</dbReference>
<keyword evidence="1" id="KW-0479">Metal-binding</keyword>
<evidence type="ECO:0000256" key="5">
    <source>
        <dbReference type="SAM" id="MobiDB-lite"/>
    </source>
</evidence>
<dbReference type="Gene3D" id="3.10.10.10">
    <property type="entry name" value="HIV Type 1 Reverse Transcriptase, subunit A, domain 1"/>
    <property type="match status" value="1"/>
</dbReference>
<dbReference type="SUPFAM" id="SSF53098">
    <property type="entry name" value="Ribonuclease H-like"/>
    <property type="match status" value="1"/>
</dbReference>
<dbReference type="InterPro" id="IPR005312">
    <property type="entry name" value="DUF1759"/>
</dbReference>
<dbReference type="PANTHER" id="PTHR47331:SF1">
    <property type="entry name" value="GAG-LIKE PROTEIN"/>
    <property type="match status" value="1"/>
</dbReference>
<reference evidence="9" key="1">
    <citation type="journal article" date="2015" name="Proc. Natl. Acad. Sci. U.S.A.">
        <title>Genome sequence of the Asian Tiger mosquito, Aedes albopictus, reveals insights into its biology, genetics, and evolution.</title>
        <authorList>
            <person name="Chen X.G."/>
            <person name="Jiang X."/>
            <person name="Gu J."/>
            <person name="Xu M."/>
            <person name="Wu Y."/>
            <person name="Deng Y."/>
            <person name="Zhang C."/>
            <person name="Bonizzoni M."/>
            <person name="Dermauw W."/>
            <person name="Vontas J."/>
            <person name="Armbruster P."/>
            <person name="Huang X."/>
            <person name="Yang Y."/>
            <person name="Zhang H."/>
            <person name="He W."/>
            <person name="Peng H."/>
            <person name="Liu Y."/>
            <person name="Wu K."/>
            <person name="Chen J."/>
            <person name="Lirakis M."/>
            <person name="Topalis P."/>
            <person name="Van Leeuwen T."/>
            <person name="Hall A.B."/>
            <person name="Jiang X."/>
            <person name="Thorpe C."/>
            <person name="Mueller R.L."/>
            <person name="Sun C."/>
            <person name="Waterhouse R.M."/>
            <person name="Yan G."/>
            <person name="Tu Z.J."/>
            <person name="Fang X."/>
            <person name="James A.A."/>
        </authorList>
    </citation>
    <scope>NUCLEOTIDE SEQUENCE [LARGE SCALE GENOMIC DNA]</scope>
    <source>
        <strain evidence="9">Foshan</strain>
    </source>
</reference>
<dbReference type="SMART" id="SM00249">
    <property type="entry name" value="PHD"/>
    <property type="match status" value="1"/>
</dbReference>
<dbReference type="InterPro" id="IPR043128">
    <property type="entry name" value="Rev_trsase/Diguanyl_cyclase"/>
</dbReference>
<dbReference type="InterPro" id="IPR043502">
    <property type="entry name" value="DNA/RNA_pol_sf"/>
</dbReference>
<accession>A0ABM2A4H0</accession>
<proteinExistence type="predicted"/>
<keyword evidence="2 4" id="KW-0863">Zinc-finger</keyword>
<evidence type="ECO:0000313" key="8">
    <source>
        <dbReference type="EnsemblMetazoa" id="AALFPA23_024360.P36320"/>
    </source>
</evidence>
<dbReference type="Pfam" id="PF18701">
    <property type="entry name" value="DUF5641"/>
    <property type="match status" value="1"/>
</dbReference>
<dbReference type="SUPFAM" id="SSF57903">
    <property type="entry name" value="FYVE/PHD zinc finger"/>
    <property type="match status" value="1"/>
</dbReference>
<feature type="compositionally biased region" description="Polar residues" evidence="5">
    <location>
        <begin position="61"/>
        <end position="77"/>
    </location>
</feature>
<dbReference type="InterPro" id="IPR008042">
    <property type="entry name" value="Retrotrans_Pao"/>
</dbReference>
<evidence type="ECO:0000256" key="2">
    <source>
        <dbReference type="ARBA" id="ARBA00022771"/>
    </source>
</evidence>
<dbReference type="InterPro" id="IPR040676">
    <property type="entry name" value="DUF5641"/>
</dbReference>
<dbReference type="Gene3D" id="3.30.40.10">
    <property type="entry name" value="Zinc/RING finger domain, C3HC4 (zinc finger)"/>
    <property type="match status" value="1"/>
</dbReference>
<dbReference type="InterPro" id="IPR000477">
    <property type="entry name" value="RT_dom"/>
</dbReference>
<feature type="region of interest" description="Disordered" evidence="5">
    <location>
        <begin position="466"/>
        <end position="485"/>
    </location>
</feature>
<feature type="compositionally biased region" description="Polar residues" evidence="5">
    <location>
        <begin position="352"/>
        <end position="361"/>
    </location>
</feature>
<keyword evidence="9" id="KW-1185">Reference proteome</keyword>
<dbReference type="Pfam" id="PF03564">
    <property type="entry name" value="DUF1759"/>
    <property type="match status" value="1"/>
</dbReference>
<dbReference type="InterPro" id="IPR019787">
    <property type="entry name" value="Znf_PHD-finger"/>
</dbReference>
<evidence type="ECO:0008006" key="10">
    <source>
        <dbReference type="Google" id="ProtNLM"/>
    </source>
</evidence>
<dbReference type="CDD" id="cd15489">
    <property type="entry name" value="PHD_SF"/>
    <property type="match status" value="1"/>
</dbReference>
<dbReference type="Pfam" id="PF05380">
    <property type="entry name" value="Peptidase_A17"/>
    <property type="match status" value="1"/>
</dbReference>
<dbReference type="EnsemblMetazoa" id="AALFPA23_024360.R36320">
    <property type="protein sequence ID" value="AALFPA23_024360.P36320"/>
    <property type="gene ID" value="AALFPA23_024360"/>
</dbReference>
<evidence type="ECO:0000259" key="6">
    <source>
        <dbReference type="PROSITE" id="PS50016"/>
    </source>
</evidence>
<dbReference type="Pfam" id="PF00078">
    <property type="entry name" value="RVT_1"/>
    <property type="match status" value="1"/>
</dbReference>
<dbReference type="InterPro" id="IPR001965">
    <property type="entry name" value="Znf_PHD"/>
</dbReference>
<dbReference type="InterPro" id="IPR011011">
    <property type="entry name" value="Znf_FYVE_PHD"/>
</dbReference>
<evidence type="ECO:0000256" key="3">
    <source>
        <dbReference type="ARBA" id="ARBA00022833"/>
    </source>
</evidence>
<dbReference type="PANTHER" id="PTHR47331">
    <property type="entry name" value="PHD-TYPE DOMAIN-CONTAINING PROTEIN"/>
    <property type="match status" value="1"/>
</dbReference>
<sequence length="2179" mass="246285">MSNKASSTRSRLSIALEDASQLLATGAIGGAAEGHEASSSNAAVVAEFSKLAIVNNAQREANGSVKSTTNARSNTATVGEECRPTRQVNVDISNSKKYPSLGTVPNENARARSSAIANNPVSLSNLVYNNPRATENPNVRVRVTRFSHCELCNERDTSSMVQCDGCDLWYHFSCVEVTSGIANRSWVCPACSVPDTRPAIEEQQLIPSATAIHPVDPPPRPESSRRSIGTTNSNRSNQRRITRRLQMLEEQKRLEQKYLEEKYRILDEEDGDDDTVVSDNEVGSMEMSKVRGWLIDTGRCGDDGDSGLVEEVNEHEENPIDQQAAYMERTGTRLTHEFYPHQRSTPREVGKTRNNPLQKPSSLVPMSEGVLRRTSFNVVPDNQFRRPPGTAIQFREQVENQDSLYARAPRQEQPHSSSVQYVEMPHAGPVQVNQQTRRAPPATYNQLRRETASIAANQMFQRSGAGIPISSTSRLSRPVDPDPAPLETEENLCVLNRSQLAARQAVSKELPEFYGSPEDWPLFFSMYNSSTQMCGFSNEENMLRLRRCLRGKALEAVRCRLLHPSNVNGVISTLRMLYGRPEAIVQASIRKIRSLPSPLVEKLETVVNFALTVENLVATIEACGIEDFVYNASLKFELIDRLPPALKLDWAKHSRNNPAPNLLDFSGWLYSIAEDATAVMQTSFSAPRSRGSRNDGFINVHSEAELEESHSGQTKLMESSTAIQGCVACNGSCTSIAKCKRFEELSLDARWAVVRDTKLCRKCLRKHNGICRQQKPCGVNNCSFLHHPLLHNQLKDAEKDRTDKIPTNSTGSCNVHQSQTSEILFRIVPVLLHGPSKIVRTYAFIDDGSELTLMEESLAEELGVKGSRTSLCLKWTSGTTRVEAESQIVDVGISATEKSTKPIRMTNVHTVESLQLRPQTLVFTELLQRFQHLEGLSIESYENVCPRILIGLDNASLGNAMKSREGKPYEPIAVKTRLGWIVYGSCSRTHHNVNYVNVHSIEVCECNSRTDDNLHSAMKNYFALDSLGIVKPEKVLRSADEERAMRILEMQTTHLGGRYETGLLWKFDNVRLPNSSGMAHRRWECLERRMNRDQLYADVVRSKMADYVEKGYVRRLTKEELNTPYSREWFLPVFPVVNPNKPGKVRLVWDAAATAYGVSLNSLLLKGPDLLTSLLTVLVKFRQFRIAVCGDIREMYLQISLKQDVRLCFFWKDSKEDKDASVYAMSVLPFGVSCAPSIAQYVKNINAKRFEKEHSAAVSAIVDEHYVDDMLTSVERKEEAVELAKNVKMIHAEAGFEMRNWISNCPEVLEAMEEQNTEEKDLNMTEGVVTEKVLGMWWNTTNDCFTFKISPRYNPELMSGQQRPTKREILRTLMMIFDPLGLIGHFLMYLKVVLQEIWRTPVGWDDVVEDKQFEMWLEWLNVLPAVAKVQIPRCYRTATSIGSSTDVHLHIFVDASEKGFAAVVYLRFQEEQTIETALVGSKTRVAPIKFLSIPRSELQACVIGVRFANSIIKSLSINVTKRFFWTDSSDVISWLKSDHRRYSQFVAFRVSEILEASDVGEWQWIQTKQNVADDGTKWKRVPDMSTTSRWFNGPEFLRKPESEWPVKSHSGATVEELRPHLLVHLRVLKPIIDPQRFSKWTPLLRRVAYVFRFIGNAKAFKHERATGPLTNLELDLAEKYLYRLAQRSAFSDEVAVLLEKRTKETSSLVIPKSSSIYRLCPFLDEDGVLRVRGRTKACQFANQDAVNPIILPRDHHITRLLVFYYHSKHYHQNHNTTINELRQRYSISHLKATYNSIRRTCQQCKNDKARPQSPSMGDLPLSRLAAYARPFTYMGVDYFGPYVIILGRRLEKRWVLLATCLTTRAIHLQIVHTMTTDSCIMALRNVMSRRGVPAVIYSDRGTNFQGASKELNSAVKNLDQERLATEFTTSHTSWAFIPPASPHMGGAWERLVRTVKQNLAKLKPNRTVSHEVLENMLTEIENVVNSRPMTDLPLDDDYSPVLTPNHFLLGSSNGLRTWVPFDDRSTVLKNSWKLSQALANQFWKQWLRDYLPCITRRTKWFSDVKPIEINDLVIIVDPKFPRNTWPKGRVIGIRHGADHQVRSATVQTASGIYERPAVKLAVLDVGVRSNAVQDNSISRGSVGCATSEPVLPRVPNVGKTECPFSPRPAPVKGTACESK</sequence>
<evidence type="ECO:0000256" key="4">
    <source>
        <dbReference type="PROSITE-ProRule" id="PRU00146"/>
    </source>
</evidence>
<dbReference type="Pfam" id="PF00628">
    <property type="entry name" value="PHD"/>
    <property type="match status" value="1"/>
</dbReference>
<feature type="domain" description="Integrase catalytic" evidence="7">
    <location>
        <begin position="1826"/>
        <end position="2012"/>
    </location>
</feature>
<dbReference type="InterPro" id="IPR012337">
    <property type="entry name" value="RNaseH-like_sf"/>
</dbReference>
<organism evidence="8 9">
    <name type="scientific">Aedes albopictus</name>
    <name type="common">Asian tiger mosquito</name>
    <name type="synonym">Stegomyia albopicta</name>
    <dbReference type="NCBI Taxonomy" id="7160"/>
    <lineage>
        <taxon>Eukaryota</taxon>
        <taxon>Metazoa</taxon>
        <taxon>Ecdysozoa</taxon>
        <taxon>Arthropoda</taxon>
        <taxon>Hexapoda</taxon>
        <taxon>Insecta</taxon>
        <taxon>Pterygota</taxon>
        <taxon>Neoptera</taxon>
        <taxon>Endopterygota</taxon>
        <taxon>Diptera</taxon>
        <taxon>Nematocera</taxon>
        <taxon>Culicoidea</taxon>
        <taxon>Culicidae</taxon>
        <taxon>Culicinae</taxon>
        <taxon>Aedini</taxon>
        <taxon>Aedes</taxon>
        <taxon>Stegomyia</taxon>
    </lineage>
</organism>
<feature type="region of interest" description="Disordered" evidence="5">
    <location>
        <begin position="61"/>
        <end position="80"/>
    </location>
</feature>
<dbReference type="InterPro" id="IPR019786">
    <property type="entry name" value="Zinc_finger_PHD-type_CS"/>
</dbReference>
<feature type="domain" description="PHD-type" evidence="6">
    <location>
        <begin position="146"/>
        <end position="194"/>
    </location>
</feature>
<evidence type="ECO:0000313" key="9">
    <source>
        <dbReference type="Proteomes" id="UP000069940"/>
    </source>
</evidence>
<keyword evidence="3" id="KW-0862">Zinc</keyword>
<name>A0ABM2A4H0_AEDAL</name>
<dbReference type="InterPro" id="IPR036397">
    <property type="entry name" value="RNaseH_sf"/>
</dbReference>
<dbReference type="Gene3D" id="3.30.420.10">
    <property type="entry name" value="Ribonuclease H-like superfamily/Ribonuclease H"/>
    <property type="match status" value="1"/>
</dbReference>
<protein>
    <recommendedName>
        <fullName evidence="10">Endonuclease</fullName>
    </recommendedName>
</protein>
<dbReference type="Proteomes" id="UP000069940">
    <property type="component" value="Unassembled WGS sequence"/>
</dbReference>
<dbReference type="GeneID" id="115258713"/>
<feature type="compositionally biased region" description="Basic and acidic residues" evidence="5">
    <location>
        <begin position="342"/>
        <end position="351"/>
    </location>
</feature>
<dbReference type="Gene3D" id="3.30.70.270">
    <property type="match status" value="1"/>
</dbReference>
<dbReference type="InterPro" id="IPR013083">
    <property type="entry name" value="Znf_RING/FYVE/PHD"/>
</dbReference>
<dbReference type="PROSITE" id="PS50994">
    <property type="entry name" value="INTEGRASE"/>
    <property type="match status" value="1"/>
</dbReference>
<dbReference type="InterPro" id="IPR001584">
    <property type="entry name" value="Integrase_cat-core"/>
</dbReference>
<evidence type="ECO:0000259" key="7">
    <source>
        <dbReference type="PROSITE" id="PS50994"/>
    </source>
</evidence>
<dbReference type="RefSeq" id="XP_062700012.1">
    <property type="nucleotide sequence ID" value="XM_062844028.1"/>
</dbReference>
<dbReference type="PROSITE" id="PS01359">
    <property type="entry name" value="ZF_PHD_1"/>
    <property type="match status" value="1"/>
</dbReference>
<evidence type="ECO:0000256" key="1">
    <source>
        <dbReference type="ARBA" id="ARBA00022723"/>
    </source>
</evidence>
<dbReference type="PROSITE" id="PS50016">
    <property type="entry name" value="ZF_PHD_2"/>
    <property type="match status" value="1"/>
</dbReference>
<reference evidence="8" key="2">
    <citation type="submission" date="2025-05" db="UniProtKB">
        <authorList>
            <consortium name="EnsemblMetazoa"/>
        </authorList>
    </citation>
    <scope>IDENTIFICATION</scope>
    <source>
        <strain evidence="8">Foshan</strain>
    </source>
</reference>
<feature type="region of interest" description="Disordered" evidence="5">
    <location>
        <begin position="342"/>
        <end position="363"/>
    </location>
</feature>
<feature type="region of interest" description="Disordered" evidence="5">
    <location>
        <begin position="206"/>
        <end position="240"/>
    </location>
</feature>